<dbReference type="Proteomes" id="UP000054843">
    <property type="component" value="Unassembled WGS sequence"/>
</dbReference>
<name>A0A0V1MFY1_9BILA</name>
<dbReference type="STRING" id="268474.A0A0V1MFY1"/>
<reference evidence="3 4" key="1">
    <citation type="submission" date="2015-01" db="EMBL/GenBank/DDBJ databases">
        <title>Evolution of Trichinella species and genotypes.</title>
        <authorList>
            <person name="Korhonen P.K."/>
            <person name="Edoardo P."/>
            <person name="Giuseppe L.R."/>
            <person name="Gasser R.B."/>
        </authorList>
    </citation>
    <scope>NUCLEOTIDE SEQUENCE [LARGE SCALE GENOMIC DNA]</scope>
    <source>
        <strain evidence="3">ISS1980</strain>
    </source>
</reference>
<comment type="caution">
    <text evidence="3">The sequence shown here is derived from an EMBL/GenBank/DDBJ whole genome shotgun (WGS) entry which is preliminary data.</text>
</comment>
<evidence type="ECO:0000256" key="1">
    <source>
        <dbReference type="SAM" id="MobiDB-lite"/>
    </source>
</evidence>
<accession>A0A0V1MFY1</accession>
<dbReference type="OrthoDB" id="5876240at2759"/>
<dbReference type="AlphaFoldDB" id="A0A0V1MFY1"/>
<dbReference type="InterPro" id="IPR029526">
    <property type="entry name" value="PGBD"/>
</dbReference>
<dbReference type="EMBL" id="JYDO01000114">
    <property type="protein sequence ID" value="KRZ70418.1"/>
    <property type="molecule type" value="Genomic_DNA"/>
</dbReference>
<dbReference type="PANTHER" id="PTHR46599:SF6">
    <property type="entry name" value="DUAL SPECIFICITY PHOSPHATASE 26"/>
    <property type="match status" value="1"/>
</dbReference>
<organism evidence="3 4">
    <name type="scientific">Trichinella papuae</name>
    <dbReference type="NCBI Taxonomy" id="268474"/>
    <lineage>
        <taxon>Eukaryota</taxon>
        <taxon>Metazoa</taxon>
        <taxon>Ecdysozoa</taxon>
        <taxon>Nematoda</taxon>
        <taxon>Enoplea</taxon>
        <taxon>Dorylaimia</taxon>
        <taxon>Trichinellida</taxon>
        <taxon>Trichinellidae</taxon>
        <taxon>Trichinella</taxon>
    </lineage>
</organism>
<gene>
    <name evidence="3" type="primary">PGBD4</name>
    <name evidence="3" type="ORF">T10_12075</name>
</gene>
<proteinExistence type="predicted"/>
<dbReference type="Pfam" id="PF13843">
    <property type="entry name" value="DDE_Tnp_1_7"/>
    <property type="match status" value="1"/>
</dbReference>
<feature type="region of interest" description="Disordered" evidence="1">
    <location>
        <begin position="34"/>
        <end position="66"/>
    </location>
</feature>
<evidence type="ECO:0000313" key="4">
    <source>
        <dbReference type="Proteomes" id="UP000054843"/>
    </source>
</evidence>
<evidence type="ECO:0000259" key="2">
    <source>
        <dbReference type="Pfam" id="PF13843"/>
    </source>
</evidence>
<dbReference type="PANTHER" id="PTHR46599">
    <property type="entry name" value="PIGGYBAC TRANSPOSABLE ELEMENT-DERIVED PROTEIN 4"/>
    <property type="match status" value="1"/>
</dbReference>
<evidence type="ECO:0000313" key="3">
    <source>
        <dbReference type="EMBL" id="KRZ70418.1"/>
    </source>
</evidence>
<feature type="domain" description="PiggyBac transposable element-derived protein" evidence="2">
    <location>
        <begin position="146"/>
        <end position="303"/>
    </location>
</feature>
<keyword evidence="4" id="KW-1185">Reference proteome</keyword>
<protein>
    <submittedName>
        <fullName evidence="3">PiggyBac transposable element-derived protein 4</fullName>
    </submittedName>
</protein>
<sequence length="318" mass="36147">MSVYDFMSEEELNSDFDTETISDDEDILLSDFCESSSDESDGETSHTGDHYVSRDGTTWTTEPPAASRRRATCNILSTAPGLTARSRNIVTGCVQLHILKLNTGLTLVQKKLRHFLGSYSLLEFVGGKRNLPSSCGVQTDWNFNDRFDDTRTRQERKKTVKAAAVSEVFDTFVKNCKASYVPHGEVCVDEHLMSFRGRCPFRVYMKSKPDRYGVKMWMLCDVRTGYIWCVQIYTGKIGQNQEREQGKQVVLDLASDLGPVYGITTDNFFTSLDLARALLPQKKTLLGTIRQRCKEVPKELWPKPEQSIRHCSCTWTRC</sequence>
<feature type="compositionally biased region" description="Basic and acidic residues" evidence="1">
    <location>
        <begin position="43"/>
        <end position="53"/>
    </location>
</feature>